<dbReference type="AlphaFoldDB" id="A0A0A2FM27"/>
<evidence type="ECO:0000256" key="1">
    <source>
        <dbReference type="ARBA" id="ARBA00022614"/>
    </source>
</evidence>
<proteinExistence type="predicted"/>
<dbReference type="Gene3D" id="3.80.10.10">
    <property type="entry name" value="Ribonuclease Inhibitor"/>
    <property type="match status" value="1"/>
</dbReference>
<protein>
    <recommendedName>
        <fullName evidence="6">Internalin</fullName>
    </recommendedName>
</protein>
<evidence type="ECO:0000256" key="2">
    <source>
        <dbReference type="ARBA" id="ARBA00022737"/>
    </source>
</evidence>
<feature type="signal peptide" evidence="3">
    <location>
        <begin position="1"/>
        <end position="23"/>
    </location>
</feature>
<keyword evidence="3" id="KW-0732">Signal</keyword>
<evidence type="ECO:0008006" key="6">
    <source>
        <dbReference type="Google" id="ProtNLM"/>
    </source>
</evidence>
<keyword evidence="2" id="KW-0677">Repeat</keyword>
<dbReference type="PANTHER" id="PTHR47566:SF1">
    <property type="entry name" value="PROTEIN NUD1"/>
    <property type="match status" value="1"/>
</dbReference>
<organism evidence="4 5">
    <name type="scientific">Porphyromonas gulae</name>
    <dbReference type="NCBI Taxonomy" id="111105"/>
    <lineage>
        <taxon>Bacteria</taxon>
        <taxon>Pseudomonadati</taxon>
        <taxon>Bacteroidota</taxon>
        <taxon>Bacteroidia</taxon>
        <taxon>Bacteroidales</taxon>
        <taxon>Porphyromonadaceae</taxon>
        <taxon>Porphyromonas</taxon>
    </lineage>
</organism>
<dbReference type="SUPFAM" id="SSF52058">
    <property type="entry name" value="L domain-like"/>
    <property type="match status" value="1"/>
</dbReference>
<dbReference type="EMBL" id="JRAK01000050">
    <property type="protein sequence ID" value="KGN91192.1"/>
    <property type="molecule type" value="Genomic_DNA"/>
</dbReference>
<evidence type="ECO:0000313" key="4">
    <source>
        <dbReference type="EMBL" id="KGN91192.1"/>
    </source>
</evidence>
<gene>
    <name evidence="4" type="ORF">HR15_03015</name>
</gene>
<dbReference type="RefSeq" id="WP_039423756.1">
    <property type="nucleotide sequence ID" value="NZ_JRAK01000050.1"/>
</dbReference>
<keyword evidence="5" id="KW-1185">Reference proteome</keyword>
<accession>A0A0A2FM27</accession>
<dbReference type="Proteomes" id="UP000030146">
    <property type="component" value="Unassembled WGS sequence"/>
</dbReference>
<evidence type="ECO:0000256" key="3">
    <source>
        <dbReference type="SAM" id="SignalP"/>
    </source>
</evidence>
<reference evidence="4 5" key="1">
    <citation type="submission" date="2014-08" db="EMBL/GenBank/DDBJ databases">
        <title>Porphyromonas gulae strain:COT-052_OH3439 Genome sequencing.</title>
        <authorList>
            <person name="Wallis C."/>
            <person name="Deusch O."/>
            <person name="O'Flynn C."/>
            <person name="Davis I."/>
            <person name="Jospin G."/>
            <person name="Darling A.E."/>
            <person name="Coil D.A."/>
            <person name="Alexiev A."/>
            <person name="Horsfall A."/>
            <person name="Kirkwood N."/>
            <person name="Harris S."/>
            <person name="Eisen J.A."/>
        </authorList>
    </citation>
    <scope>NUCLEOTIDE SEQUENCE [LARGE SCALE GENOMIC DNA]</scope>
    <source>
        <strain evidence="5">COT-052 OH3439</strain>
    </source>
</reference>
<keyword evidence="1" id="KW-0433">Leucine-rich repeat</keyword>
<dbReference type="InterPro" id="IPR032675">
    <property type="entry name" value="LRR_dom_sf"/>
</dbReference>
<dbReference type="GO" id="GO:0035591">
    <property type="term" value="F:signaling adaptor activity"/>
    <property type="evidence" value="ECO:0007669"/>
    <property type="project" value="TreeGrafter"/>
</dbReference>
<evidence type="ECO:0000313" key="5">
    <source>
        <dbReference type="Proteomes" id="UP000030146"/>
    </source>
</evidence>
<dbReference type="PANTHER" id="PTHR47566">
    <property type="match status" value="1"/>
</dbReference>
<sequence length="342" mass="38104">MKKALTTSFILAASLLYGHSVSAQQEAPAHERDYDLSEYFELTSALNVGQQVKLYFKGEAGNVWIDLNNNQQLDEGEQALVNTVDYQMYTLGSQTIRIYGKVKEFLCRDSRLTAVDFTHYPKIEVIGVSKNELTSIDISKNHELNYIECNSNKLTELNVTGMNKLTLISCQDNMISQLDISDKPGLYFLSVAKNKIQEAEMEEIVKNLPRMTPQFPGSFFAAVLSPTEGNIMTVDQVARAKEKKWDVMAWNGSVWADYEGTETSLDAVGATSSRLIARYGDGMLHLNNLIVGKTIRVYGLDGRVAFETMATSESMSVSCGMRLGFYLISNGADRTVKLFIGE</sequence>
<name>A0A0A2FM27_9PORP</name>
<dbReference type="InterPro" id="IPR052574">
    <property type="entry name" value="CDIRP"/>
</dbReference>
<comment type="caution">
    <text evidence="4">The sequence shown here is derived from an EMBL/GenBank/DDBJ whole genome shotgun (WGS) entry which is preliminary data.</text>
</comment>
<feature type="chain" id="PRO_5001998911" description="Internalin" evidence="3">
    <location>
        <begin position="24"/>
        <end position="342"/>
    </location>
</feature>